<keyword evidence="1" id="KW-1133">Transmembrane helix</keyword>
<sequence length="162" mass="18689">MHMMYCGMVISVYIEEGPNMLLKHHLVINDKIITWNISRFFPCLVGCVFGPGALASASKPPILGQGCSTMLQLNFHSPRRGPWWRPDVQCPGEFPSPLVVLFSVIIFDLVLTQCLHIFRVHKFIWQLLGYFSVFCELLEFFFSSFYSLISELIELIIRQWSV</sequence>
<feature type="transmembrane region" description="Helical" evidence="1">
    <location>
        <begin position="98"/>
        <end position="118"/>
    </location>
</feature>
<reference evidence="2 3" key="1">
    <citation type="journal article" date="2023" name="Hortic Res">
        <title>Pangenome of water caltrop reveals structural variations and asymmetric subgenome divergence after allopolyploidization.</title>
        <authorList>
            <person name="Zhang X."/>
            <person name="Chen Y."/>
            <person name="Wang L."/>
            <person name="Yuan Y."/>
            <person name="Fang M."/>
            <person name="Shi L."/>
            <person name="Lu R."/>
            <person name="Comes H.P."/>
            <person name="Ma Y."/>
            <person name="Chen Y."/>
            <person name="Huang G."/>
            <person name="Zhou Y."/>
            <person name="Zheng Z."/>
            <person name="Qiu Y."/>
        </authorList>
    </citation>
    <scope>NUCLEOTIDE SEQUENCE [LARGE SCALE GENOMIC DNA]</scope>
    <source>
        <strain evidence="2">F231</strain>
    </source>
</reference>
<protein>
    <submittedName>
        <fullName evidence="2">Uncharacterized protein</fullName>
    </submittedName>
</protein>
<accession>A0AAN7LPJ6</accession>
<proteinExistence type="predicted"/>
<evidence type="ECO:0000313" key="2">
    <source>
        <dbReference type="EMBL" id="KAK4790271.1"/>
    </source>
</evidence>
<keyword evidence="1" id="KW-0812">Transmembrane</keyword>
<keyword evidence="1" id="KW-0472">Membrane</keyword>
<dbReference type="AlphaFoldDB" id="A0AAN7LPJ6"/>
<evidence type="ECO:0000256" key="1">
    <source>
        <dbReference type="SAM" id="Phobius"/>
    </source>
</evidence>
<organism evidence="2 3">
    <name type="scientific">Trapa natans</name>
    <name type="common">Water chestnut</name>
    <dbReference type="NCBI Taxonomy" id="22666"/>
    <lineage>
        <taxon>Eukaryota</taxon>
        <taxon>Viridiplantae</taxon>
        <taxon>Streptophyta</taxon>
        <taxon>Embryophyta</taxon>
        <taxon>Tracheophyta</taxon>
        <taxon>Spermatophyta</taxon>
        <taxon>Magnoliopsida</taxon>
        <taxon>eudicotyledons</taxon>
        <taxon>Gunneridae</taxon>
        <taxon>Pentapetalae</taxon>
        <taxon>rosids</taxon>
        <taxon>malvids</taxon>
        <taxon>Myrtales</taxon>
        <taxon>Lythraceae</taxon>
        <taxon>Trapa</taxon>
    </lineage>
</organism>
<gene>
    <name evidence="2" type="ORF">SAY86_017575</name>
</gene>
<name>A0AAN7LPJ6_TRANT</name>
<feature type="transmembrane region" description="Helical" evidence="1">
    <location>
        <begin position="124"/>
        <end position="149"/>
    </location>
</feature>
<dbReference type="EMBL" id="JAXQNO010000010">
    <property type="protein sequence ID" value="KAK4790271.1"/>
    <property type="molecule type" value="Genomic_DNA"/>
</dbReference>
<evidence type="ECO:0000313" key="3">
    <source>
        <dbReference type="Proteomes" id="UP001346149"/>
    </source>
</evidence>
<dbReference type="Proteomes" id="UP001346149">
    <property type="component" value="Unassembled WGS sequence"/>
</dbReference>
<comment type="caution">
    <text evidence="2">The sequence shown here is derived from an EMBL/GenBank/DDBJ whole genome shotgun (WGS) entry which is preliminary data.</text>
</comment>
<keyword evidence="3" id="KW-1185">Reference proteome</keyword>